<comment type="caution">
    <text evidence="1">The sequence shown here is derived from an EMBL/GenBank/DDBJ whole genome shotgun (WGS) entry which is preliminary data.</text>
</comment>
<dbReference type="EMBL" id="JAHLQI010000002">
    <property type="protein sequence ID" value="MBU5490123.1"/>
    <property type="molecule type" value="Genomic_DNA"/>
</dbReference>
<dbReference type="Pfam" id="PF13424">
    <property type="entry name" value="TPR_12"/>
    <property type="match status" value="1"/>
</dbReference>
<keyword evidence="2" id="KW-1185">Reference proteome</keyword>
<dbReference type="SMART" id="SM00028">
    <property type="entry name" value="TPR"/>
    <property type="match status" value="2"/>
</dbReference>
<dbReference type="InterPro" id="IPR019734">
    <property type="entry name" value="TPR_rpt"/>
</dbReference>
<evidence type="ECO:0000313" key="2">
    <source>
        <dbReference type="Proteomes" id="UP000783588"/>
    </source>
</evidence>
<proteinExistence type="predicted"/>
<protein>
    <submittedName>
        <fullName evidence="1">Tetratricopeptide repeat protein</fullName>
    </submittedName>
</protein>
<accession>A0ABS6ERJ1</accession>
<reference evidence="1 2" key="1">
    <citation type="submission" date="2021-06" db="EMBL/GenBank/DDBJ databases">
        <authorList>
            <person name="Sun Q."/>
            <person name="Li D."/>
        </authorList>
    </citation>
    <scope>NUCLEOTIDE SEQUENCE [LARGE SCALE GENOMIC DNA]</scope>
    <source>
        <strain evidence="1 2">MSJd-7</strain>
    </source>
</reference>
<organism evidence="1 2">
    <name type="scientific">Butyricicoccus intestinisimiae</name>
    <dbReference type="NCBI Taxonomy" id="2841509"/>
    <lineage>
        <taxon>Bacteria</taxon>
        <taxon>Bacillati</taxon>
        <taxon>Bacillota</taxon>
        <taxon>Clostridia</taxon>
        <taxon>Eubacteriales</taxon>
        <taxon>Butyricicoccaceae</taxon>
        <taxon>Butyricicoccus</taxon>
    </lineage>
</organism>
<dbReference type="Proteomes" id="UP000783588">
    <property type="component" value="Unassembled WGS sequence"/>
</dbReference>
<gene>
    <name evidence="1" type="ORF">KQI75_05730</name>
</gene>
<evidence type="ECO:0000313" key="1">
    <source>
        <dbReference type="EMBL" id="MBU5490123.1"/>
    </source>
</evidence>
<name>A0ABS6ERJ1_9FIRM</name>
<dbReference type="RefSeq" id="WP_216469765.1">
    <property type="nucleotide sequence ID" value="NZ_JAHLQI010000002.1"/>
</dbReference>
<sequence>MEKEIGTDSVQYATVLNNMAGTCRLMGHFDDALRLFHMAEQIYARAGEEQSYAYASVLNSMSLVYRELEDLQPAIDYLEKAREIFAQALGEDDARTCAVADDLRRLKEGVGA</sequence>